<dbReference type="Pfam" id="PF02481">
    <property type="entry name" value="DNA_processg_A"/>
    <property type="match status" value="1"/>
</dbReference>
<dbReference type="InterPro" id="IPR003488">
    <property type="entry name" value="DprA"/>
</dbReference>
<keyword evidence="5" id="KW-1185">Reference proteome</keyword>
<dbReference type="Gene3D" id="1.10.10.10">
    <property type="entry name" value="Winged helix-like DNA-binding domain superfamily/Winged helix DNA-binding domain"/>
    <property type="match status" value="1"/>
</dbReference>
<name>A0ABQ5NBZ0_9CLOT</name>
<dbReference type="InterPro" id="IPR036388">
    <property type="entry name" value="WH-like_DNA-bd_sf"/>
</dbReference>
<protein>
    <submittedName>
        <fullName evidence="4">DNA protecting protein DprA</fullName>
    </submittedName>
</protein>
<dbReference type="SUPFAM" id="SSF102405">
    <property type="entry name" value="MCP/YpsA-like"/>
    <property type="match status" value="1"/>
</dbReference>
<organism evidence="4 5">
    <name type="scientific">Clostridium omnivorum</name>
    <dbReference type="NCBI Taxonomy" id="1604902"/>
    <lineage>
        <taxon>Bacteria</taxon>
        <taxon>Bacillati</taxon>
        <taxon>Bacillota</taxon>
        <taxon>Clostridia</taxon>
        <taxon>Eubacteriales</taxon>
        <taxon>Clostridiaceae</taxon>
        <taxon>Clostridium</taxon>
    </lineage>
</organism>
<evidence type="ECO:0000313" key="4">
    <source>
        <dbReference type="EMBL" id="GLC32720.1"/>
    </source>
</evidence>
<dbReference type="RefSeq" id="WP_264852029.1">
    <property type="nucleotide sequence ID" value="NZ_BRXR01000001.1"/>
</dbReference>
<dbReference type="PANTHER" id="PTHR43022">
    <property type="entry name" value="PROTEIN SMF"/>
    <property type="match status" value="1"/>
</dbReference>
<feature type="domain" description="Smf/DprA SLOG" evidence="2">
    <location>
        <begin position="72"/>
        <end position="280"/>
    </location>
</feature>
<accession>A0ABQ5NBZ0</accession>
<dbReference type="EMBL" id="BRXR01000001">
    <property type="protein sequence ID" value="GLC32720.1"/>
    <property type="molecule type" value="Genomic_DNA"/>
</dbReference>
<evidence type="ECO:0000259" key="2">
    <source>
        <dbReference type="Pfam" id="PF02481"/>
    </source>
</evidence>
<reference evidence="4 5" key="1">
    <citation type="journal article" date="2024" name="Int. J. Syst. Evol. Microbiol.">
        <title>Clostridium omnivorum sp. nov., isolated from anoxic soil under the treatment of reductive soil disinfestation.</title>
        <authorList>
            <person name="Ueki A."/>
            <person name="Tonouchi A."/>
            <person name="Kaku N."/>
            <person name="Honma S."/>
            <person name="Ueki K."/>
        </authorList>
    </citation>
    <scope>NUCLEOTIDE SEQUENCE [LARGE SCALE GENOMIC DNA]</scope>
    <source>
        <strain evidence="4 5">E14</strain>
    </source>
</reference>
<dbReference type="PANTHER" id="PTHR43022:SF1">
    <property type="entry name" value="PROTEIN SMF"/>
    <property type="match status" value="1"/>
</dbReference>
<evidence type="ECO:0000256" key="1">
    <source>
        <dbReference type="ARBA" id="ARBA00006525"/>
    </source>
</evidence>
<sequence>MTDYDIWFILLKLSNKIKLNLIKNYKNTEEIYKLSFTTNNLHANIKEVLYNSFNKESINDFRIKLQKLDIKTVTFNEKLYPEKLRLLEDAPFILYYKGNIAKLNDCKNISIIGSRKCTRYGIDVTSTIVKELCKHNINVISGLARGIDTAAHKASITNSGYTCAVLGSGIDVIYPRENKCIYNEIHNSGCIISEFDPGTPPLAYNFPIRNRIISILSDLVIIVEADIKSGSLITASLALEQGKDVMAVPGSLFSNQSKGTNKLIKDGAYPLTEVEDIFNLVGIDFNQCESITYRSELNENHKIFSVLSDAPMHIDDIIRRTNIDIKQLYELLFELQLKEEILCLSGNYYVRINNKI</sequence>
<evidence type="ECO:0000313" key="5">
    <source>
        <dbReference type="Proteomes" id="UP001208567"/>
    </source>
</evidence>
<proteinExistence type="inferred from homology"/>
<gene>
    <name evidence="4" type="ORF">bsdE14_41300</name>
</gene>
<dbReference type="Pfam" id="PF17782">
    <property type="entry name" value="WHD_DprA"/>
    <property type="match status" value="1"/>
</dbReference>
<evidence type="ECO:0000259" key="3">
    <source>
        <dbReference type="Pfam" id="PF17782"/>
    </source>
</evidence>
<dbReference type="Gene3D" id="3.40.50.450">
    <property type="match status" value="1"/>
</dbReference>
<feature type="domain" description="DprA winged helix" evidence="3">
    <location>
        <begin position="299"/>
        <end position="347"/>
    </location>
</feature>
<dbReference type="InterPro" id="IPR057666">
    <property type="entry name" value="DrpA_SLOG"/>
</dbReference>
<comment type="caution">
    <text evidence="4">The sequence shown here is derived from an EMBL/GenBank/DDBJ whole genome shotgun (WGS) entry which is preliminary data.</text>
</comment>
<dbReference type="Proteomes" id="UP001208567">
    <property type="component" value="Unassembled WGS sequence"/>
</dbReference>
<dbReference type="NCBIfam" id="TIGR00732">
    <property type="entry name" value="dprA"/>
    <property type="match status" value="1"/>
</dbReference>
<dbReference type="InterPro" id="IPR041614">
    <property type="entry name" value="DprA_WH"/>
</dbReference>
<comment type="similarity">
    <text evidence="1">Belongs to the DprA/Smf family.</text>
</comment>